<dbReference type="PANTHER" id="PTHR31170">
    <property type="entry name" value="BNAC04G53230D PROTEIN"/>
    <property type="match status" value="1"/>
</dbReference>
<evidence type="ECO:0000256" key="2">
    <source>
        <dbReference type="SAM" id="Phobius"/>
    </source>
</evidence>
<dbReference type="OrthoDB" id="672127at2759"/>
<feature type="transmembrane region" description="Helical" evidence="2">
    <location>
        <begin position="879"/>
        <end position="901"/>
    </location>
</feature>
<evidence type="ECO:0000313" key="4">
    <source>
        <dbReference type="Proteomes" id="UP000655225"/>
    </source>
</evidence>
<organism evidence="3 4">
    <name type="scientific">Tetracentron sinense</name>
    <name type="common">Spur-leaf</name>
    <dbReference type="NCBI Taxonomy" id="13715"/>
    <lineage>
        <taxon>Eukaryota</taxon>
        <taxon>Viridiplantae</taxon>
        <taxon>Streptophyta</taxon>
        <taxon>Embryophyta</taxon>
        <taxon>Tracheophyta</taxon>
        <taxon>Spermatophyta</taxon>
        <taxon>Magnoliopsida</taxon>
        <taxon>Trochodendrales</taxon>
        <taxon>Trochodendraceae</taxon>
        <taxon>Tetracentron</taxon>
    </lineage>
</organism>
<accession>A0A834Y5B3</accession>
<comment type="caution">
    <text evidence="3">The sequence shown here is derived from an EMBL/GenBank/DDBJ whole genome shotgun (WGS) entry which is preliminary data.</text>
</comment>
<dbReference type="Pfam" id="PF03140">
    <property type="entry name" value="DUF247"/>
    <property type="match status" value="1"/>
</dbReference>
<dbReference type="EMBL" id="JABCRI010000782">
    <property type="protein sequence ID" value="KAF8369430.1"/>
    <property type="molecule type" value="Genomic_DNA"/>
</dbReference>
<proteinExistence type="predicted"/>
<protein>
    <submittedName>
        <fullName evidence="3">Uncharacterized protein</fullName>
    </submittedName>
</protein>
<feature type="region of interest" description="Disordered" evidence="1">
    <location>
        <begin position="427"/>
        <end position="463"/>
    </location>
</feature>
<evidence type="ECO:0000256" key="1">
    <source>
        <dbReference type="SAM" id="MobiDB-lite"/>
    </source>
</evidence>
<keyword evidence="2" id="KW-1133">Transmembrane helix</keyword>
<evidence type="ECO:0000313" key="3">
    <source>
        <dbReference type="EMBL" id="KAF8369430.1"/>
    </source>
</evidence>
<keyword evidence="2" id="KW-0812">Transmembrane</keyword>
<sequence length="910" mass="102997">MSLTLDRQTAHEVWQIVEELFAHKSKNRELHLREELQLLKREALSVSEHVRKFRAICDQLSAIGNPVLPKVVPAFLRMNYCSKVSHLHRIITMWLSRLEGEEEIFDMEIEDEATDLNIGIKILLKEGGNITTITEEQPTTVVATTLHGFLKIMGTTVVVMMFHDYLMIMGIDLNNMSKEILNLQPLHPCVRSVIVGVILLLNVATSSIKLINPLQSQKLLLLSLFRILQMQSGTLTVEPPPTSPTMKVTSPICSLIRAQIKFVLDNDCLFIFSPTGFIIQEQGTKKVLETGSRRVGYILAQHTSSQSLHHDAPSAVLLDQRLPQIQISLVALPEALPSPMTHDQGIDSSCASETTSPQISPIAIPAALSSLMTIDQCITSSCASEPPSPPIHDFGNLSSNILGGHIVIDLPIDPNITIASFTDNTHPMITRSKSTKHPIPPHTSTSHHGEDKSDTPRFGSDYSKSNQVTLEVDLKKMDDNGTISGENEKGDSVYIQILANSIRKNLMIVPPLSSETCIYRVPDDLRRISESAYTPQLVSIGPFHRDNGSLRKMDLHKRSYLQTYLDLYPEIQLESCLEDLWGLEERARQCYAERINLNKFQFVEMMLLDSFFIIMFLIKSYSPERWDNDPILGNMWMPLIIQNDMILLENQLPFFVLEQLFNLVSISNQQYTYPNLFDLTIHVLCGFVNMTNPSTIDRSEVKHILDLLRRCCIPFPLSPTEAPQDVSTSKVRYSVTELHDASVKFKAGVSESSCLLDLKFTDGVLEIQPLFIEGRTNSFFRNLIALEQCHYPNFAYVTCFAIFMDYLINTPNDAGLLIRYEIIENYLGDREEVSRFINNLSKDVTSDDETSYFSGDYMRLDAYCKNHRHKWMASLRRDYFYSPWAIISFIAAVLLIILTLIQTVCSLISL</sequence>
<keyword evidence="4" id="KW-1185">Reference proteome</keyword>
<dbReference type="Proteomes" id="UP000655225">
    <property type="component" value="Unassembled WGS sequence"/>
</dbReference>
<dbReference type="PANTHER" id="PTHR31170:SF25">
    <property type="entry name" value="BNAA09G04570D PROTEIN"/>
    <property type="match status" value="1"/>
</dbReference>
<gene>
    <name evidence="3" type="ORF">HHK36_032559</name>
</gene>
<dbReference type="Pfam" id="PF14223">
    <property type="entry name" value="Retrotran_gag_2"/>
    <property type="match status" value="1"/>
</dbReference>
<name>A0A834Y5B3_TETSI</name>
<dbReference type="InterPro" id="IPR004158">
    <property type="entry name" value="DUF247_pln"/>
</dbReference>
<dbReference type="AlphaFoldDB" id="A0A834Y5B3"/>
<reference evidence="3 4" key="1">
    <citation type="submission" date="2020-04" db="EMBL/GenBank/DDBJ databases">
        <title>Plant Genome Project.</title>
        <authorList>
            <person name="Zhang R.-G."/>
        </authorList>
    </citation>
    <scope>NUCLEOTIDE SEQUENCE [LARGE SCALE GENOMIC DNA]</scope>
    <source>
        <strain evidence="3">YNK0</strain>
        <tissue evidence="3">Leaf</tissue>
    </source>
</reference>
<keyword evidence="2" id="KW-0472">Membrane</keyword>